<dbReference type="Proteomes" id="UP000013827">
    <property type="component" value="Unassembled WGS sequence"/>
</dbReference>
<accession>A0A0D3KAX7</accession>
<name>A0A0D3KAX7_EMIH1</name>
<dbReference type="EnsemblProtists" id="EOD32912">
    <property type="protein sequence ID" value="EOD32912"/>
    <property type="gene ID" value="EMIHUDRAFT_364224"/>
</dbReference>
<reference evidence="3" key="1">
    <citation type="journal article" date="2013" name="Nature">
        <title>Pan genome of the phytoplankton Emiliania underpins its global distribution.</title>
        <authorList>
            <person name="Read B.A."/>
            <person name="Kegel J."/>
            <person name="Klute M.J."/>
            <person name="Kuo A."/>
            <person name="Lefebvre S.C."/>
            <person name="Maumus F."/>
            <person name="Mayer C."/>
            <person name="Miller J."/>
            <person name="Monier A."/>
            <person name="Salamov A."/>
            <person name="Young J."/>
            <person name="Aguilar M."/>
            <person name="Claverie J.M."/>
            <person name="Frickenhaus S."/>
            <person name="Gonzalez K."/>
            <person name="Herman E.K."/>
            <person name="Lin Y.C."/>
            <person name="Napier J."/>
            <person name="Ogata H."/>
            <person name="Sarno A.F."/>
            <person name="Shmutz J."/>
            <person name="Schroeder D."/>
            <person name="de Vargas C."/>
            <person name="Verret F."/>
            <person name="von Dassow P."/>
            <person name="Valentin K."/>
            <person name="Van de Peer Y."/>
            <person name="Wheeler G."/>
            <person name="Dacks J.B."/>
            <person name="Delwiche C.F."/>
            <person name="Dyhrman S.T."/>
            <person name="Glockner G."/>
            <person name="John U."/>
            <person name="Richards T."/>
            <person name="Worden A.Z."/>
            <person name="Zhang X."/>
            <person name="Grigoriev I.V."/>
            <person name="Allen A.E."/>
            <person name="Bidle K."/>
            <person name="Borodovsky M."/>
            <person name="Bowler C."/>
            <person name="Brownlee C."/>
            <person name="Cock J.M."/>
            <person name="Elias M."/>
            <person name="Gladyshev V.N."/>
            <person name="Groth M."/>
            <person name="Guda C."/>
            <person name="Hadaegh A."/>
            <person name="Iglesias-Rodriguez M.D."/>
            <person name="Jenkins J."/>
            <person name="Jones B.M."/>
            <person name="Lawson T."/>
            <person name="Leese F."/>
            <person name="Lindquist E."/>
            <person name="Lobanov A."/>
            <person name="Lomsadze A."/>
            <person name="Malik S.B."/>
            <person name="Marsh M.E."/>
            <person name="Mackinder L."/>
            <person name="Mock T."/>
            <person name="Mueller-Roeber B."/>
            <person name="Pagarete A."/>
            <person name="Parker M."/>
            <person name="Probert I."/>
            <person name="Quesneville H."/>
            <person name="Raines C."/>
            <person name="Rensing S.A."/>
            <person name="Riano-Pachon D.M."/>
            <person name="Richier S."/>
            <person name="Rokitta S."/>
            <person name="Shiraiwa Y."/>
            <person name="Soanes D.M."/>
            <person name="van der Giezen M."/>
            <person name="Wahlund T.M."/>
            <person name="Williams B."/>
            <person name="Wilson W."/>
            <person name="Wolfe G."/>
            <person name="Wurch L.L."/>
        </authorList>
    </citation>
    <scope>NUCLEOTIDE SEQUENCE</scope>
</reference>
<organism evidence="2 3">
    <name type="scientific">Emiliania huxleyi (strain CCMP1516)</name>
    <dbReference type="NCBI Taxonomy" id="280463"/>
    <lineage>
        <taxon>Eukaryota</taxon>
        <taxon>Haptista</taxon>
        <taxon>Haptophyta</taxon>
        <taxon>Prymnesiophyceae</taxon>
        <taxon>Isochrysidales</taxon>
        <taxon>Noelaerhabdaceae</taxon>
        <taxon>Emiliania</taxon>
    </lineage>
</organism>
<dbReference type="PaxDb" id="2903-EOD32912"/>
<keyword evidence="3" id="KW-1185">Reference proteome</keyword>
<reference evidence="2" key="2">
    <citation type="submission" date="2024-10" db="UniProtKB">
        <authorList>
            <consortium name="EnsemblProtists"/>
        </authorList>
    </citation>
    <scope>IDENTIFICATION</scope>
</reference>
<dbReference type="HOGENOM" id="CLU_2662047_0_0_1"/>
<feature type="region of interest" description="Disordered" evidence="1">
    <location>
        <begin position="1"/>
        <end position="23"/>
    </location>
</feature>
<sequence>MPLQEPPAGGGRTGSRFEPGPFGSRFGTRLEGCFALAERARARGCVCACAAARRGEARGGAARRGGRRRRAVVLF</sequence>
<protein>
    <submittedName>
        <fullName evidence="2">Uncharacterized protein</fullName>
    </submittedName>
</protein>
<evidence type="ECO:0000313" key="2">
    <source>
        <dbReference type="EnsemblProtists" id="EOD32912"/>
    </source>
</evidence>
<proteinExistence type="predicted"/>
<dbReference type="AlphaFoldDB" id="A0A0D3KAX7"/>
<dbReference type="RefSeq" id="XP_005785341.1">
    <property type="nucleotide sequence ID" value="XM_005785284.1"/>
</dbReference>
<evidence type="ECO:0000313" key="3">
    <source>
        <dbReference type="Proteomes" id="UP000013827"/>
    </source>
</evidence>
<dbReference type="GeneID" id="17278185"/>
<dbReference type="KEGG" id="ehx:EMIHUDRAFT_364224"/>
<evidence type="ECO:0000256" key="1">
    <source>
        <dbReference type="SAM" id="MobiDB-lite"/>
    </source>
</evidence>